<dbReference type="RefSeq" id="WP_280575585.1">
    <property type="nucleotide sequence ID" value="NZ_JARXRM010000043.1"/>
</dbReference>
<keyword evidence="3" id="KW-1185">Reference proteome</keyword>
<dbReference type="EMBL" id="JARXRM010000043">
    <property type="protein sequence ID" value="MDH5824288.1"/>
    <property type="molecule type" value="Genomic_DNA"/>
</dbReference>
<reference evidence="2 3" key="1">
    <citation type="submission" date="2023-04" db="EMBL/GenBank/DDBJ databases">
        <title>Luteimonas endophyticus RD2P54.</title>
        <authorList>
            <person name="Sun J.-Q."/>
        </authorList>
    </citation>
    <scope>NUCLEOTIDE SEQUENCE [LARGE SCALE GENOMIC DNA]</scope>
    <source>
        <strain evidence="2 3">RD2P54</strain>
    </source>
</reference>
<evidence type="ECO:0000259" key="1">
    <source>
        <dbReference type="Pfam" id="PF09204"/>
    </source>
</evidence>
<evidence type="ECO:0000313" key="3">
    <source>
        <dbReference type="Proteomes" id="UP001156940"/>
    </source>
</evidence>
<comment type="caution">
    <text evidence="2">The sequence shown here is derived from an EMBL/GenBank/DDBJ whole genome shotgun (WGS) entry which is preliminary data.</text>
</comment>
<dbReference type="Pfam" id="PF09204">
    <property type="entry name" value="Colicin_immun"/>
    <property type="match status" value="1"/>
</dbReference>
<sequence length="93" mass="10476">MSRELEEYIDLIDEYLSSSIDSSHFCNRFIAKFKLAAELPEHEFSILDQLFSDADCFTEDQGLIASNPELYINADQLKERAAEALAALVKEAG</sequence>
<evidence type="ECO:0000313" key="2">
    <source>
        <dbReference type="EMBL" id="MDH5824288.1"/>
    </source>
</evidence>
<proteinExistence type="predicted"/>
<organism evidence="2 3">
    <name type="scientific">Luteimonas endophytica</name>
    <dbReference type="NCBI Taxonomy" id="3042023"/>
    <lineage>
        <taxon>Bacteria</taxon>
        <taxon>Pseudomonadati</taxon>
        <taxon>Pseudomonadota</taxon>
        <taxon>Gammaproteobacteria</taxon>
        <taxon>Lysobacterales</taxon>
        <taxon>Lysobacteraceae</taxon>
        <taxon>Luteimonas</taxon>
    </lineage>
</organism>
<gene>
    <name evidence="2" type="ORF">QFW77_15020</name>
</gene>
<accession>A0ABT6JDL3</accession>
<dbReference type="Proteomes" id="UP001156940">
    <property type="component" value="Unassembled WGS sequence"/>
</dbReference>
<feature type="domain" description="Colicin D immunity protein" evidence="1">
    <location>
        <begin position="7"/>
        <end position="88"/>
    </location>
</feature>
<protein>
    <submittedName>
        <fullName evidence="2">Colicin immunity domain-containing protein</fullName>
    </submittedName>
</protein>
<dbReference type="InterPro" id="IPR015287">
    <property type="entry name" value="Colicin_D_immunity_dom"/>
</dbReference>
<name>A0ABT6JDL3_9GAMM</name>